<dbReference type="EMBL" id="BBZA01000015">
    <property type="protein sequence ID" value="GAP61825.1"/>
    <property type="molecule type" value="Genomic_DNA"/>
</dbReference>
<dbReference type="AlphaFoldDB" id="A0A0M8K553"/>
<organism evidence="1 2">
    <name type="scientific">Ardenticatena maritima</name>
    <dbReference type="NCBI Taxonomy" id="872965"/>
    <lineage>
        <taxon>Bacteria</taxon>
        <taxon>Bacillati</taxon>
        <taxon>Chloroflexota</taxon>
        <taxon>Ardenticatenia</taxon>
        <taxon>Ardenticatenales</taxon>
        <taxon>Ardenticatenaceae</taxon>
        <taxon>Ardenticatena</taxon>
    </lineage>
</organism>
<evidence type="ECO:0000313" key="2">
    <source>
        <dbReference type="Proteomes" id="UP000037784"/>
    </source>
</evidence>
<proteinExistence type="predicted"/>
<sequence length="45" mass="5061">MACFGKEDVYVAWGVFQACAKSLGRKYGFVLYCLLTRKTSCGILY</sequence>
<dbReference type="PROSITE" id="PS51257">
    <property type="entry name" value="PROKAR_LIPOPROTEIN"/>
    <property type="match status" value="1"/>
</dbReference>
<protein>
    <submittedName>
        <fullName evidence="1">Uncharacterized protein</fullName>
    </submittedName>
</protein>
<evidence type="ECO:0000313" key="1">
    <source>
        <dbReference type="EMBL" id="GAP61825.1"/>
    </source>
</evidence>
<accession>A0A0M8K553</accession>
<dbReference type="Proteomes" id="UP000037784">
    <property type="component" value="Unassembled WGS sequence"/>
</dbReference>
<name>A0A0M8K553_9CHLR</name>
<keyword evidence="2" id="KW-1185">Reference proteome</keyword>
<dbReference type="InParanoid" id="A0A0M8K553"/>
<reference evidence="1 2" key="1">
    <citation type="journal article" date="2015" name="Genome Announc.">
        <title>Draft Genome Sequence of a Heterotrophic Facultative Anaerobic Thermophilic Bacterium, Ardenticatena maritima Strain 110ST.</title>
        <authorList>
            <person name="Kawaichi S."/>
            <person name="Yoshida T."/>
            <person name="Sako Y."/>
            <person name="Nakamura R."/>
        </authorList>
    </citation>
    <scope>NUCLEOTIDE SEQUENCE [LARGE SCALE GENOMIC DNA]</scope>
    <source>
        <strain evidence="1 2">110S</strain>
    </source>
</reference>
<gene>
    <name evidence="1" type="ORF">ARMA_0248</name>
</gene>
<reference evidence="2" key="2">
    <citation type="submission" date="2015-08" db="EMBL/GenBank/DDBJ databases">
        <title>Draft Genome Sequence of a Heterotrophic Facultative Anaerobic Bacterium Ardenticatena maritima Strain 110S.</title>
        <authorList>
            <person name="Kawaichi S."/>
            <person name="Yoshida T."/>
            <person name="Sako Y."/>
            <person name="Nakamura R."/>
        </authorList>
    </citation>
    <scope>NUCLEOTIDE SEQUENCE [LARGE SCALE GENOMIC DNA]</scope>
    <source>
        <strain evidence="2">110S</strain>
    </source>
</reference>
<comment type="caution">
    <text evidence="1">The sequence shown here is derived from an EMBL/GenBank/DDBJ whole genome shotgun (WGS) entry which is preliminary data.</text>
</comment>